<organism evidence="1 2">
    <name type="scientific">Planoprotostelium fungivorum</name>
    <dbReference type="NCBI Taxonomy" id="1890364"/>
    <lineage>
        <taxon>Eukaryota</taxon>
        <taxon>Amoebozoa</taxon>
        <taxon>Evosea</taxon>
        <taxon>Variosea</taxon>
        <taxon>Cavosteliida</taxon>
        <taxon>Cavosteliaceae</taxon>
        <taxon>Planoprotostelium</taxon>
    </lineage>
</organism>
<protein>
    <submittedName>
        <fullName evidence="1">Uncharacterized protein</fullName>
    </submittedName>
</protein>
<comment type="caution">
    <text evidence="1">The sequence shown here is derived from an EMBL/GenBank/DDBJ whole genome shotgun (WGS) entry which is preliminary data.</text>
</comment>
<dbReference type="Proteomes" id="UP000241769">
    <property type="component" value="Unassembled WGS sequence"/>
</dbReference>
<dbReference type="EMBL" id="MDYQ01000093">
    <property type="protein sequence ID" value="PRP82935.1"/>
    <property type="molecule type" value="Genomic_DNA"/>
</dbReference>
<evidence type="ECO:0000313" key="2">
    <source>
        <dbReference type="Proteomes" id="UP000241769"/>
    </source>
</evidence>
<accession>A0A2P6NG70</accession>
<proteinExistence type="predicted"/>
<name>A0A2P6NG70_9EUKA</name>
<keyword evidence="2" id="KW-1185">Reference proteome</keyword>
<reference evidence="1 2" key="1">
    <citation type="journal article" date="2018" name="Genome Biol. Evol.">
        <title>Multiple Roots of Fruiting Body Formation in Amoebozoa.</title>
        <authorList>
            <person name="Hillmann F."/>
            <person name="Forbes G."/>
            <person name="Novohradska S."/>
            <person name="Ferling I."/>
            <person name="Riege K."/>
            <person name="Groth M."/>
            <person name="Westermann M."/>
            <person name="Marz M."/>
            <person name="Spaller T."/>
            <person name="Winckler T."/>
            <person name="Schaap P."/>
            <person name="Glockner G."/>
        </authorList>
    </citation>
    <scope>NUCLEOTIDE SEQUENCE [LARGE SCALE GENOMIC DNA]</scope>
    <source>
        <strain evidence="1 2">Jena</strain>
    </source>
</reference>
<sequence>MTKIQRSGSCYIINGGTTPSPTVERSGACVHINSRMYTSPPTTPPMDGMRFELIDQKNSHETDGAAGL</sequence>
<dbReference type="InParanoid" id="A0A2P6NG70"/>
<dbReference type="AlphaFoldDB" id="A0A2P6NG70"/>
<evidence type="ECO:0000313" key="1">
    <source>
        <dbReference type="EMBL" id="PRP82935.1"/>
    </source>
</evidence>
<gene>
    <name evidence="1" type="ORF">PROFUN_06712</name>
</gene>